<keyword evidence="4" id="KW-0479">Metal-binding</keyword>
<dbReference type="Pfam" id="PF08245">
    <property type="entry name" value="Mur_ligase_M"/>
    <property type="match status" value="1"/>
</dbReference>
<evidence type="ECO:0000313" key="14">
    <source>
        <dbReference type="Proteomes" id="UP000036106"/>
    </source>
</evidence>
<evidence type="ECO:0000259" key="12">
    <source>
        <dbReference type="Pfam" id="PF08245"/>
    </source>
</evidence>
<protein>
    <recommendedName>
        <fullName evidence="2">tetrahydrofolate synthase</fullName>
        <ecNumber evidence="2">6.3.2.17</ecNumber>
    </recommendedName>
    <alternativeName>
        <fullName evidence="8">Tetrahydrofolylpolyglutamate synthase</fullName>
    </alternativeName>
</protein>
<dbReference type="Gene3D" id="3.40.1190.10">
    <property type="entry name" value="Mur-like, catalytic domain"/>
    <property type="match status" value="1"/>
</dbReference>
<dbReference type="AlphaFoldDB" id="A0A0H4QID7"/>
<evidence type="ECO:0000256" key="5">
    <source>
        <dbReference type="ARBA" id="ARBA00022741"/>
    </source>
</evidence>
<evidence type="ECO:0000256" key="9">
    <source>
        <dbReference type="ARBA" id="ARBA00047493"/>
    </source>
</evidence>
<evidence type="ECO:0000256" key="6">
    <source>
        <dbReference type="ARBA" id="ARBA00022840"/>
    </source>
</evidence>
<proteinExistence type="inferred from homology"/>
<keyword evidence="14" id="KW-1185">Reference proteome</keyword>
<dbReference type="InterPro" id="IPR018109">
    <property type="entry name" value="Folylpolyglutamate_synth_CS"/>
</dbReference>
<dbReference type="GO" id="GO:0005737">
    <property type="term" value="C:cytoplasm"/>
    <property type="evidence" value="ECO:0007669"/>
    <property type="project" value="TreeGrafter"/>
</dbReference>
<keyword evidence="5 10" id="KW-0547">Nucleotide-binding</keyword>
<evidence type="ECO:0000259" key="11">
    <source>
        <dbReference type="Pfam" id="PF02875"/>
    </source>
</evidence>
<dbReference type="KEGG" id="lgn:ABM34_01765"/>
<dbReference type="SUPFAM" id="SSF53244">
    <property type="entry name" value="MurD-like peptide ligases, peptide-binding domain"/>
    <property type="match status" value="1"/>
</dbReference>
<dbReference type="GO" id="GO:0004326">
    <property type="term" value="F:tetrahydrofolylpolyglutamate synthase activity"/>
    <property type="evidence" value="ECO:0007669"/>
    <property type="project" value="UniProtKB-EC"/>
</dbReference>
<evidence type="ECO:0000256" key="10">
    <source>
        <dbReference type="PIRNR" id="PIRNR001563"/>
    </source>
</evidence>
<dbReference type="GO" id="GO:0046872">
    <property type="term" value="F:metal ion binding"/>
    <property type="evidence" value="ECO:0007669"/>
    <property type="project" value="UniProtKB-KW"/>
</dbReference>
<feature type="domain" description="Mur ligase C-terminal" evidence="11">
    <location>
        <begin position="293"/>
        <end position="410"/>
    </location>
</feature>
<feature type="domain" description="Mur ligase central" evidence="12">
    <location>
        <begin position="46"/>
        <end position="219"/>
    </location>
</feature>
<dbReference type="PATRIC" id="fig|1007676.4.peg.369"/>
<dbReference type="InterPro" id="IPR001645">
    <property type="entry name" value="Folylpolyglutamate_synth"/>
</dbReference>
<evidence type="ECO:0000256" key="8">
    <source>
        <dbReference type="ARBA" id="ARBA00030592"/>
    </source>
</evidence>
<dbReference type="Pfam" id="PF02875">
    <property type="entry name" value="Mur_ligase_C"/>
    <property type="match status" value="1"/>
</dbReference>
<keyword evidence="6 10" id="KW-0067">ATP-binding</keyword>
<keyword evidence="7" id="KW-0460">Magnesium</keyword>
<sequence>MFKTYEEAVNYIHSLPRLHKRNTLDDIKQALDRLDNPQNSYPTVHVTGTNGKGSTVNYLANLLETSGKRVGMFTSPFVIKFNERIQINHQMISDKEILDLVNQIVSVTEGIKLIEFEFVTVMGFLYFRDKVDIAIIEVGIGAEHDKTNVITPILSIITSIGLDHEKLIGPTIKDIAIEKSGIIKPQVPVVCGELPKSVESIIVERAKKEKSGLFQLGTNFYVSGFKTKEYKNQFTYGEKLVTIQDIQVYGFEKTDADNSAIAIKAFILIEKMLKSECSSRLIVNHIDDHLLLGREQIVQKDPLVLMDGAHNISAVDNLINSLTAIWPKKDIIILYTGMKDKDRADILTLLSSKVQMVYVSNLLMTRAAKKEDYDLDSYNNIQFVSDYHSKIDEVISKMTENQIFLITGSFYLISELESKFNS</sequence>
<dbReference type="GO" id="GO:0008841">
    <property type="term" value="F:dihydrofolate synthase activity"/>
    <property type="evidence" value="ECO:0007669"/>
    <property type="project" value="TreeGrafter"/>
</dbReference>
<name>A0A0H4QID7_9LACO</name>
<reference evidence="14" key="1">
    <citation type="submission" date="2015-07" db="EMBL/GenBank/DDBJ databases">
        <title>Lactobacillus ginsenosidimutans/EMML 3141/ whole genome sequencing.</title>
        <authorList>
            <person name="Kim M.K."/>
            <person name="Im W.-T."/>
            <person name="Srinivasan S."/>
            <person name="Lee J.-J."/>
        </authorList>
    </citation>
    <scope>NUCLEOTIDE SEQUENCE [LARGE SCALE GENOMIC DNA]</scope>
    <source>
        <strain evidence="14">EMML 3041</strain>
    </source>
</reference>
<evidence type="ECO:0000256" key="4">
    <source>
        <dbReference type="ARBA" id="ARBA00022723"/>
    </source>
</evidence>
<dbReference type="PANTHER" id="PTHR11136">
    <property type="entry name" value="FOLYLPOLYGLUTAMATE SYNTHASE-RELATED"/>
    <property type="match status" value="1"/>
</dbReference>
<evidence type="ECO:0000256" key="7">
    <source>
        <dbReference type="ARBA" id="ARBA00022842"/>
    </source>
</evidence>
<dbReference type="PIRSF" id="PIRSF001563">
    <property type="entry name" value="Folylpolyglu_synth"/>
    <property type="match status" value="1"/>
</dbReference>
<comment type="catalytic activity">
    <reaction evidence="9">
        <text>(6S)-5,6,7,8-tetrahydrofolyl-(gamma-L-Glu)(n) + L-glutamate + ATP = (6S)-5,6,7,8-tetrahydrofolyl-(gamma-L-Glu)(n+1) + ADP + phosphate + H(+)</text>
        <dbReference type="Rhea" id="RHEA:10580"/>
        <dbReference type="Rhea" id="RHEA-COMP:14738"/>
        <dbReference type="Rhea" id="RHEA-COMP:14740"/>
        <dbReference type="ChEBI" id="CHEBI:15378"/>
        <dbReference type="ChEBI" id="CHEBI:29985"/>
        <dbReference type="ChEBI" id="CHEBI:30616"/>
        <dbReference type="ChEBI" id="CHEBI:43474"/>
        <dbReference type="ChEBI" id="CHEBI:141005"/>
        <dbReference type="ChEBI" id="CHEBI:456216"/>
        <dbReference type="EC" id="6.3.2.17"/>
    </reaction>
</comment>
<organism evidence="13 14">
    <name type="scientific">Companilactobacillus ginsenosidimutans</name>
    <dbReference type="NCBI Taxonomy" id="1007676"/>
    <lineage>
        <taxon>Bacteria</taxon>
        <taxon>Bacillati</taxon>
        <taxon>Bacillota</taxon>
        <taxon>Bacilli</taxon>
        <taxon>Lactobacillales</taxon>
        <taxon>Lactobacillaceae</taxon>
        <taxon>Companilactobacillus</taxon>
    </lineage>
</organism>
<evidence type="ECO:0000313" key="13">
    <source>
        <dbReference type="EMBL" id="AKP66398.1"/>
    </source>
</evidence>
<dbReference type="NCBIfam" id="TIGR01499">
    <property type="entry name" value="folC"/>
    <property type="match status" value="1"/>
</dbReference>
<evidence type="ECO:0000256" key="1">
    <source>
        <dbReference type="ARBA" id="ARBA00008276"/>
    </source>
</evidence>
<comment type="similarity">
    <text evidence="1 10">Belongs to the folylpolyglutamate synthase family.</text>
</comment>
<dbReference type="GO" id="GO:0005524">
    <property type="term" value="F:ATP binding"/>
    <property type="evidence" value="ECO:0007669"/>
    <property type="project" value="UniProtKB-KW"/>
</dbReference>
<dbReference type="Gene3D" id="3.90.190.20">
    <property type="entry name" value="Mur ligase, C-terminal domain"/>
    <property type="match status" value="1"/>
</dbReference>
<keyword evidence="3 10" id="KW-0436">Ligase</keyword>
<dbReference type="InterPro" id="IPR004101">
    <property type="entry name" value="Mur_ligase_C"/>
</dbReference>
<gene>
    <name evidence="13" type="ORF">ABM34_01765</name>
</gene>
<evidence type="ECO:0000256" key="2">
    <source>
        <dbReference type="ARBA" id="ARBA00013025"/>
    </source>
</evidence>
<dbReference type="EC" id="6.3.2.17" evidence="2"/>
<dbReference type="RefSeq" id="WP_048702709.1">
    <property type="nucleotide sequence ID" value="NZ_CP012034.1"/>
</dbReference>
<dbReference type="InterPro" id="IPR036565">
    <property type="entry name" value="Mur-like_cat_sf"/>
</dbReference>
<dbReference type="OrthoDB" id="9809356at2"/>
<evidence type="ECO:0000256" key="3">
    <source>
        <dbReference type="ARBA" id="ARBA00022598"/>
    </source>
</evidence>
<dbReference type="InterPro" id="IPR013221">
    <property type="entry name" value="Mur_ligase_cen"/>
</dbReference>
<accession>A0A0H4QID7</accession>
<dbReference type="Proteomes" id="UP000036106">
    <property type="component" value="Chromosome"/>
</dbReference>
<dbReference type="PROSITE" id="PS01011">
    <property type="entry name" value="FOLYLPOLYGLU_SYNT_1"/>
    <property type="match status" value="1"/>
</dbReference>
<dbReference type="PANTHER" id="PTHR11136:SF0">
    <property type="entry name" value="DIHYDROFOLATE SYNTHETASE-RELATED"/>
    <property type="match status" value="1"/>
</dbReference>
<dbReference type="InterPro" id="IPR036615">
    <property type="entry name" value="Mur_ligase_C_dom_sf"/>
</dbReference>
<dbReference type="STRING" id="1007676.ABM34_01765"/>
<dbReference type="EMBL" id="CP012034">
    <property type="protein sequence ID" value="AKP66398.1"/>
    <property type="molecule type" value="Genomic_DNA"/>
</dbReference>
<dbReference type="SUPFAM" id="SSF53623">
    <property type="entry name" value="MurD-like peptide ligases, catalytic domain"/>
    <property type="match status" value="1"/>
</dbReference>